<dbReference type="SUPFAM" id="SSF90257">
    <property type="entry name" value="Myosin rod fragments"/>
    <property type="match status" value="1"/>
</dbReference>
<name>A0ABR0BMA2_PURLI</name>
<evidence type="ECO:0000256" key="2">
    <source>
        <dbReference type="SAM" id="MobiDB-lite"/>
    </source>
</evidence>
<feature type="region of interest" description="Disordered" evidence="2">
    <location>
        <begin position="331"/>
        <end position="354"/>
    </location>
</feature>
<dbReference type="EMBL" id="JAWRVI010000057">
    <property type="protein sequence ID" value="KAK4083364.1"/>
    <property type="molecule type" value="Genomic_DNA"/>
</dbReference>
<feature type="compositionally biased region" description="Basic and acidic residues" evidence="2">
    <location>
        <begin position="301"/>
        <end position="317"/>
    </location>
</feature>
<evidence type="ECO:0008006" key="5">
    <source>
        <dbReference type="Google" id="ProtNLM"/>
    </source>
</evidence>
<feature type="region of interest" description="Disordered" evidence="2">
    <location>
        <begin position="281"/>
        <end position="319"/>
    </location>
</feature>
<comment type="caution">
    <text evidence="3">The sequence shown here is derived from an EMBL/GenBank/DDBJ whole genome shotgun (WGS) entry which is preliminary data.</text>
</comment>
<feature type="region of interest" description="Disordered" evidence="2">
    <location>
        <begin position="503"/>
        <end position="537"/>
    </location>
</feature>
<sequence length="800" mass="89374">MTTPYPESPATMPAHNRDNARILREILQPNWSRLSSNDQRIAAEQVLLCLNSALLQYPSNYSSISAYRNGKLQGLPFPRARWLVLAIWLGEAALKNYDKRLAKKWRYAPWADMVPVKCPMTHLSKSEYNASRRCTAITQTPKDTRQQAASNAQVATEAAYEQVLTQAVSKPARGAPFAEKDGYDGGEDAIEEENDEGRVEDDNGGAYGEIFYYHGDDDDSDYVDSEYDPGEDNSGKTNGGKDDDDEGQNAEKAVASAASDCACKCFAASSQLPFRSSIDLGADSSTADRPVPSSNDLTGADTREVEQTDDQNHDDNGRPMNLEALEIDVDRDATSSSDDLDDQDDDSVPDGDPYWKKVAIRRKKRLYKVNDGDAGAAKRTENLRLRYRRYKEAWKKKNDEVAIFLRHSIKLETHNSELYEQLEEAGDRESLMQETIREQAEQLAAMQGRIDDIARSNASLEEQLTLQSNAGEFLRSQIEEKNDIIRRLRDDVARLATRSVTGRRDMAVGTDQSGATGKTEAGTMDSADTDTRGKTDGKRDDALLAARAEIAWEDKITLEQTFKQVASQLITELKDSLSTCSSCTEKSEQLLDLHRKLQAANEVLDERAKTVADTQGKLNAKDAQIDELRQKLDHTQQHAAQLPGISDLLEQFAHVKAELSERAAVEAERVAAKKRADALAERLWVEKHGWSKAEGQVRSLKHKLGNESDKPAQAQHQVNELPKTRLDMEQEECGSFSKVGELEKQLREQKRARAVLEARVGELEEQLRRTKESQAAAEDKVKTAPDDLDQYRTRSEKASE</sequence>
<feature type="coiled-coil region" evidence="1">
    <location>
        <begin position="611"/>
        <end position="638"/>
    </location>
</feature>
<feature type="compositionally biased region" description="Acidic residues" evidence="2">
    <location>
        <begin position="184"/>
        <end position="195"/>
    </location>
</feature>
<dbReference type="Proteomes" id="UP001287286">
    <property type="component" value="Unassembled WGS sequence"/>
</dbReference>
<proteinExistence type="predicted"/>
<keyword evidence="1" id="KW-0175">Coiled coil</keyword>
<organism evidence="3 4">
    <name type="scientific">Purpureocillium lilacinum</name>
    <name type="common">Paecilomyces lilacinus</name>
    <dbReference type="NCBI Taxonomy" id="33203"/>
    <lineage>
        <taxon>Eukaryota</taxon>
        <taxon>Fungi</taxon>
        <taxon>Dikarya</taxon>
        <taxon>Ascomycota</taxon>
        <taxon>Pezizomycotina</taxon>
        <taxon>Sordariomycetes</taxon>
        <taxon>Hypocreomycetidae</taxon>
        <taxon>Hypocreales</taxon>
        <taxon>Ophiocordycipitaceae</taxon>
        <taxon>Purpureocillium</taxon>
    </lineage>
</organism>
<evidence type="ECO:0000313" key="3">
    <source>
        <dbReference type="EMBL" id="KAK4083364.1"/>
    </source>
</evidence>
<gene>
    <name evidence="3" type="ORF">Purlil1_10775</name>
</gene>
<feature type="compositionally biased region" description="Acidic residues" evidence="2">
    <location>
        <begin position="338"/>
        <end position="349"/>
    </location>
</feature>
<feature type="compositionally biased region" description="Polar residues" evidence="2">
    <location>
        <begin position="283"/>
        <end position="297"/>
    </location>
</feature>
<feature type="compositionally biased region" description="Acidic residues" evidence="2">
    <location>
        <begin position="216"/>
        <end position="231"/>
    </location>
</feature>
<accession>A0ABR0BMA2</accession>
<feature type="region of interest" description="Disordered" evidence="2">
    <location>
        <begin position="764"/>
        <end position="800"/>
    </location>
</feature>
<evidence type="ECO:0000256" key="1">
    <source>
        <dbReference type="SAM" id="Coils"/>
    </source>
</evidence>
<feature type="region of interest" description="Disordered" evidence="2">
    <location>
        <begin position="174"/>
        <end position="252"/>
    </location>
</feature>
<protein>
    <recommendedName>
        <fullName evidence="5">IncA protein domain-containing protein</fullName>
    </recommendedName>
</protein>
<evidence type="ECO:0000313" key="4">
    <source>
        <dbReference type="Proteomes" id="UP001287286"/>
    </source>
</evidence>
<keyword evidence="4" id="KW-1185">Reference proteome</keyword>
<reference evidence="3 4" key="1">
    <citation type="journal article" date="2024" name="Microbiol. Resour. Announc.">
        <title>Genome annotations for the ascomycete fungi Trichoderma harzianum, Trichoderma aggressivum, and Purpureocillium lilacinum.</title>
        <authorList>
            <person name="Beijen E.P.W."/>
            <person name="Ohm R.A."/>
        </authorList>
    </citation>
    <scope>NUCLEOTIDE SEQUENCE [LARGE SCALE GENOMIC DNA]</scope>
    <source>
        <strain evidence="3 4">CBS 150709</strain>
    </source>
</reference>
<feature type="coiled-coil region" evidence="1">
    <location>
        <begin position="443"/>
        <end position="498"/>
    </location>
</feature>